<keyword evidence="6" id="KW-1185">Reference proteome</keyword>
<evidence type="ECO:0000256" key="2">
    <source>
        <dbReference type="ARBA" id="ARBA00023012"/>
    </source>
</evidence>
<dbReference type="InterPro" id="IPR011006">
    <property type="entry name" value="CheY-like_superfamily"/>
</dbReference>
<dbReference type="InterPro" id="IPR001789">
    <property type="entry name" value="Sig_transdc_resp-reg_receiver"/>
</dbReference>
<dbReference type="AlphaFoldDB" id="A0A0B7FY14"/>
<dbReference type="OrthoDB" id="10266508at2759"/>
<gene>
    <name evidence="5" type="ORF">RSOLAG1IB_10532</name>
</gene>
<evidence type="ECO:0000256" key="3">
    <source>
        <dbReference type="PROSITE-ProRule" id="PRU00169"/>
    </source>
</evidence>
<dbReference type="STRING" id="1108050.A0A0B7FY14"/>
<dbReference type="Gene3D" id="3.40.50.2300">
    <property type="match status" value="1"/>
</dbReference>
<dbReference type="PROSITE" id="PS50110">
    <property type="entry name" value="RESPONSE_REGULATORY"/>
    <property type="match status" value="1"/>
</dbReference>
<evidence type="ECO:0000259" key="4">
    <source>
        <dbReference type="PROSITE" id="PS50110"/>
    </source>
</evidence>
<dbReference type="SMR" id="A0A0B7FY14"/>
<protein>
    <recommendedName>
        <fullName evidence="4">Response regulatory domain-containing protein</fullName>
    </recommendedName>
</protein>
<proteinExistence type="predicted"/>
<evidence type="ECO:0000313" key="6">
    <source>
        <dbReference type="Proteomes" id="UP000059188"/>
    </source>
</evidence>
<sequence>MTASAIRGDKEKCLKVGMSDYLSKPVKRQSLEAMLVRWLYDETYRQELSRWFSSPFQHSASLTPSQHTPALEYA</sequence>
<dbReference type="EMBL" id="LN679171">
    <property type="protein sequence ID" value="CEL62856.1"/>
    <property type="molecule type" value="Genomic_DNA"/>
</dbReference>
<dbReference type="GO" id="GO:0000160">
    <property type="term" value="P:phosphorelay signal transduction system"/>
    <property type="evidence" value="ECO:0007669"/>
    <property type="project" value="UniProtKB-KW"/>
</dbReference>
<dbReference type="PANTHER" id="PTHR45339:SF1">
    <property type="entry name" value="HYBRID SIGNAL TRANSDUCTION HISTIDINE KINASE J"/>
    <property type="match status" value="1"/>
</dbReference>
<organism evidence="5 6">
    <name type="scientific">Thanatephorus cucumeris (strain AG1-IB / isolate 7/3/14)</name>
    <name type="common">Lettuce bottom rot fungus</name>
    <name type="synonym">Rhizoctonia solani</name>
    <dbReference type="NCBI Taxonomy" id="1108050"/>
    <lineage>
        <taxon>Eukaryota</taxon>
        <taxon>Fungi</taxon>
        <taxon>Dikarya</taxon>
        <taxon>Basidiomycota</taxon>
        <taxon>Agaricomycotina</taxon>
        <taxon>Agaricomycetes</taxon>
        <taxon>Cantharellales</taxon>
        <taxon>Ceratobasidiaceae</taxon>
        <taxon>Rhizoctonia</taxon>
        <taxon>Rhizoctonia solani AG-1</taxon>
    </lineage>
</organism>
<reference evidence="5 6" key="1">
    <citation type="submission" date="2014-11" db="EMBL/GenBank/DDBJ databases">
        <authorList>
            <person name="Wibberg Daniel"/>
        </authorList>
    </citation>
    <scope>NUCLEOTIDE SEQUENCE [LARGE SCALE GENOMIC DNA]</scope>
    <source>
        <strain evidence="5">Rhizoctonia solani AG1-IB 7/3/14</strain>
    </source>
</reference>
<dbReference type="SUPFAM" id="SSF52172">
    <property type="entry name" value="CheY-like"/>
    <property type="match status" value="1"/>
</dbReference>
<dbReference type="Proteomes" id="UP000059188">
    <property type="component" value="Unassembled WGS sequence"/>
</dbReference>
<keyword evidence="1" id="KW-0597">Phosphoprotein</keyword>
<name>A0A0B7FY14_THACB</name>
<feature type="domain" description="Response regulatory" evidence="4">
    <location>
        <begin position="1"/>
        <end position="39"/>
    </location>
</feature>
<keyword evidence="2" id="KW-0902">Two-component regulatory system</keyword>
<evidence type="ECO:0000256" key="1">
    <source>
        <dbReference type="ARBA" id="ARBA00022553"/>
    </source>
</evidence>
<comment type="caution">
    <text evidence="3">Lacks conserved residue(s) required for the propagation of feature annotation.</text>
</comment>
<evidence type="ECO:0000313" key="5">
    <source>
        <dbReference type="EMBL" id="CEL62856.1"/>
    </source>
</evidence>
<dbReference type="PANTHER" id="PTHR45339">
    <property type="entry name" value="HYBRID SIGNAL TRANSDUCTION HISTIDINE KINASE J"/>
    <property type="match status" value="1"/>
</dbReference>
<accession>A0A0B7FY14</accession>